<accession>A0A1W2DBF9</accession>
<dbReference type="AlphaFoldDB" id="A0A1W2DBF9"/>
<organism evidence="2 3">
    <name type="scientific">Desulfocicer vacuolatum DSM 3385</name>
    <dbReference type="NCBI Taxonomy" id="1121400"/>
    <lineage>
        <taxon>Bacteria</taxon>
        <taxon>Pseudomonadati</taxon>
        <taxon>Thermodesulfobacteriota</taxon>
        <taxon>Desulfobacteria</taxon>
        <taxon>Desulfobacterales</taxon>
        <taxon>Desulfobacteraceae</taxon>
        <taxon>Desulfocicer</taxon>
    </lineage>
</organism>
<proteinExistence type="predicted"/>
<dbReference type="InterPro" id="IPR036105">
    <property type="entry name" value="DiNase_FeMo-co_biosyn_sf"/>
</dbReference>
<name>A0A1W2DBF9_9BACT</name>
<protein>
    <submittedName>
        <fullName evidence="2">Predicted Fe-Mo cluster-binding protein, NifX family</fullName>
    </submittedName>
</protein>
<sequence length="120" mass="13651">MIKKILIPISGDDVAPRFDLATEVLVIIVSSKNNEIEEERTIVLPRASAEKLCHLILTENIQVVICGAIEDEFYQFLRWKQVTVFDTVIATWQDAFDGFLGNRLTSGDILYTRMVEGEYV</sequence>
<dbReference type="Pfam" id="PF02579">
    <property type="entry name" value="Nitro_FeMo-Co"/>
    <property type="match status" value="1"/>
</dbReference>
<dbReference type="Proteomes" id="UP000192418">
    <property type="component" value="Unassembled WGS sequence"/>
</dbReference>
<dbReference type="SUPFAM" id="SSF53146">
    <property type="entry name" value="Nitrogenase accessory factor-like"/>
    <property type="match status" value="1"/>
</dbReference>
<keyword evidence="3" id="KW-1185">Reference proteome</keyword>
<feature type="domain" description="Dinitrogenase iron-molybdenum cofactor biosynthesis" evidence="1">
    <location>
        <begin position="11"/>
        <end position="96"/>
    </location>
</feature>
<evidence type="ECO:0000259" key="1">
    <source>
        <dbReference type="Pfam" id="PF02579"/>
    </source>
</evidence>
<evidence type="ECO:0000313" key="3">
    <source>
        <dbReference type="Proteomes" id="UP000192418"/>
    </source>
</evidence>
<dbReference type="RefSeq" id="WP_084070168.1">
    <property type="nucleotide sequence ID" value="NZ_FWXY01000016.1"/>
</dbReference>
<dbReference type="STRING" id="1121400.SAMN02746065_11688"/>
<dbReference type="InterPro" id="IPR003731">
    <property type="entry name" value="Di-Nase_FeMo-co_biosynth"/>
</dbReference>
<gene>
    <name evidence="2" type="ORF">SAMN02746065_11688</name>
</gene>
<dbReference type="OrthoDB" id="5457537at2"/>
<dbReference type="EMBL" id="FWXY01000016">
    <property type="protein sequence ID" value="SMC94723.1"/>
    <property type="molecule type" value="Genomic_DNA"/>
</dbReference>
<reference evidence="2 3" key="1">
    <citation type="submission" date="2017-04" db="EMBL/GenBank/DDBJ databases">
        <authorList>
            <person name="Afonso C.L."/>
            <person name="Miller P.J."/>
            <person name="Scott M.A."/>
            <person name="Spackman E."/>
            <person name="Goraichik I."/>
            <person name="Dimitrov K.M."/>
            <person name="Suarez D.L."/>
            <person name="Swayne D.E."/>
        </authorList>
    </citation>
    <scope>NUCLEOTIDE SEQUENCE [LARGE SCALE GENOMIC DNA]</scope>
    <source>
        <strain evidence="2 3">DSM 3385</strain>
    </source>
</reference>
<evidence type="ECO:0000313" key="2">
    <source>
        <dbReference type="EMBL" id="SMC94723.1"/>
    </source>
</evidence>
<dbReference type="Gene3D" id="3.30.420.130">
    <property type="entry name" value="Dinitrogenase iron-molybdenum cofactor biosynthesis domain"/>
    <property type="match status" value="1"/>
</dbReference>